<dbReference type="EMBL" id="GBXM01091033">
    <property type="protein sequence ID" value="JAH17544.1"/>
    <property type="molecule type" value="Transcribed_RNA"/>
</dbReference>
<proteinExistence type="predicted"/>
<reference evidence="1" key="1">
    <citation type="submission" date="2014-11" db="EMBL/GenBank/DDBJ databases">
        <authorList>
            <person name="Amaro Gonzalez C."/>
        </authorList>
    </citation>
    <scope>NUCLEOTIDE SEQUENCE</scope>
</reference>
<protein>
    <submittedName>
        <fullName evidence="1">Uncharacterized protein</fullName>
    </submittedName>
</protein>
<sequence>MLTTPFLQIPSLLLGVPFGSHSHPAITL</sequence>
<dbReference type="AlphaFoldDB" id="A0A0E9QL78"/>
<accession>A0A0E9QL78</accession>
<reference evidence="1" key="2">
    <citation type="journal article" date="2015" name="Fish Shellfish Immunol.">
        <title>Early steps in the European eel (Anguilla anguilla)-Vibrio vulnificus interaction in the gills: Role of the RtxA13 toxin.</title>
        <authorList>
            <person name="Callol A."/>
            <person name="Pajuelo D."/>
            <person name="Ebbesson L."/>
            <person name="Teles M."/>
            <person name="MacKenzie S."/>
            <person name="Amaro C."/>
        </authorList>
    </citation>
    <scope>NUCLEOTIDE SEQUENCE</scope>
</reference>
<evidence type="ECO:0000313" key="1">
    <source>
        <dbReference type="EMBL" id="JAH17544.1"/>
    </source>
</evidence>
<organism evidence="1">
    <name type="scientific">Anguilla anguilla</name>
    <name type="common">European freshwater eel</name>
    <name type="synonym">Muraena anguilla</name>
    <dbReference type="NCBI Taxonomy" id="7936"/>
    <lineage>
        <taxon>Eukaryota</taxon>
        <taxon>Metazoa</taxon>
        <taxon>Chordata</taxon>
        <taxon>Craniata</taxon>
        <taxon>Vertebrata</taxon>
        <taxon>Euteleostomi</taxon>
        <taxon>Actinopterygii</taxon>
        <taxon>Neopterygii</taxon>
        <taxon>Teleostei</taxon>
        <taxon>Anguilliformes</taxon>
        <taxon>Anguillidae</taxon>
        <taxon>Anguilla</taxon>
    </lineage>
</organism>
<name>A0A0E9QL78_ANGAN</name>